<keyword evidence="2" id="KW-1185">Reference proteome</keyword>
<evidence type="ECO:0000313" key="1">
    <source>
        <dbReference type="EMBL" id="KAJ8393840.1"/>
    </source>
</evidence>
<evidence type="ECO:0000313" key="2">
    <source>
        <dbReference type="Proteomes" id="UP001221898"/>
    </source>
</evidence>
<dbReference type="EMBL" id="JAINUG010000132">
    <property type="protein sequence ID" value="KAJ8393840.1"/>
    <property type="molecule type" value="Genomic_DNA"/>
</dbReference>
<name>A0AAD7WEN7_9TELE</name>
<sequence>MHQNTRLGGQITKGVEQPPFGCVALRRCVFEGRSDRAAGPISLPGRRRALSEAGRWAGGTGALLLPLPLPQSSFSGTRDNISIDCPFQAGAPCKLIEKNPEQWRSVTETR</sequence>
<organism evidence="1 2">
    <name type="scientific">Aldrovandia affinis</name>
    <dbReference type="NCBI Taxonomy" id="143900"/>
    <lineage>
        <taxon>Eukaryota</taxon>
        <taxon>Metazoa</taxon>
        <taxon>Chordata</taxon>
        <taxon>Craniata</taxon>
        <taxon>Vertebrata</taxon>
        <taxon>Euteleostomi</taxon>
        <taxon>Actinopterygii</taxon>
        <taxon>Neopterygii</taxon>
        <taxon>Teleostei</taxon>
        <taxon>Notacanthiformes</taxon>
        <taxon>Halosauridae</taxon>
        <taxon>Aldrovandia</taxon>
    </lineage>
</organism>
<comment type="caution">
    <text evidence="1">The sequence shown here is derived from an EMBL/GenBank/DDBJ whole genome shotgun (WGS) entry which is preliminary data.</text>
</comment>
<dbReference type="Proteomes" id="UP001221898">
    <property type="component" value="Unassembled WGS sequence"/>
</dbReference>
<accession>A0AAD7WEN7</accession>
<reference evidence="1" key="1">
    <citation type="journal article" date="2023" name="Science">
        <title>Genome structures resolve the early diversification of teleost fishes.</title>
        <authorList>
            <person name="Parey E."/>
            <person name="Louis A."/>
            <person name="Montfort J."/>
            <person name="Bouchez O."/>
            <person name="Roques C."/>
            <person name="Iampietro C."/>
            <person name="Lluch J."/>
            <person name="Castinel A."/>
            <person name="Donnadieu C."/>
            <person name="Desvignes T."/>
            <person name="Floi Bucao C."/>
            <person name="Jouanno E."/>
            <person name="Wen M."/>
            <person name="Mejri S."/>
            <person name="Dirks R."/>
            <person name="Jansen H."/>
            <person name="Henkel C."/>
            <person name="Chen W.J."/>
            <person name="Zahm M."/>
            <person name="Cabau C."/>
            <person name="Klopp C."/>
            <person name="Thompson A.W."/>
            <person name="Robinson-Rechavi M."/>
            <person name="Braasch I."/>
            <person name="Lecointre G."/>
            <person name="Bobe J."/>
            <person name="Postlethwait J.H."/>
            <person name="Berthelot C."/>
            <person name="Roest Crollius H."/>
            <person name="Guiguen Y."/>
        </authorList>
    </citation>
    <scope>NUCLEOTIDE SEQUENCE</scope>
    <source>
        <strain evidence="1">NC1722</strain>
    </source>
</reference>
<protein>
    <submittedName>
        <fullName evidence="1">Uncharacterized protein</fullName>
    </submittedName>
</protein>
<dbReference type="AlphaFoldDB" id="A0AAD7WEN7"/>
<gene>
    <name evidence="1" type="ORF">AAFF_G00055690</name>
</gene>
<proteinExistence type="predicted"/>